<comment type="caution">
    <text evidence="1">The sequence shown here is derived from an EMBL/GenBank/DDBJ whole genome shotgun (WGS) entry which is preliminary data.</text>
</comment>
<proteinExistence type="predicted"/>
<accession>A0ACC1TPL5</accession>
<name>A0ACC1TPL5_9AGAR</name>
<reference evidence="1" key="1">
    <citation type="submission" date="2022-09" db="EMBL/GenBank/DDBJ databases">
        <title>A Global Phylogenomic Analysis of the Shiitake Genus Lentinula.</title>
        <authorList>
            <consortium name="DOE Joint Genome Institute"/>
            <person name="Sierra-Patev S."/>
            <person name="Min B."/>
            <person name="Naranjo-Ortiz M."/>
            <person name="Looney B."/>
            <person name="Konkel Z."/>
            <person name="Slot J.C."/>
            <person name="Sakamoto Y."/>
            <person name="Steenwyk J.L."/>
            <person name="Rokas A."/>
            <person name="Carro J."/>
            <person name="Camarero S."/>
            <person name="Ferreira P."/>
            <person name="Molpeceres G."/>
            <person name="Ruiz-Duenas F.J."/>
            <person name="Serrano A."/>
            <person name="Henrissat B."/>
            <person name="Drula E."/>
            <person name="Hughes K.W."/>
            <person name="Mata J.L."/>
            <person name="Ishikawa N.K."/>
            <person name="Vargas-Isla R."/>
            <person name="Ushijima S."/>
            <person name="Smith C.A."/>
            <person name="Ahrendt S."/>
            <person name="Andreopoulos W."/>
            <person name="He G."/>
            <person name="Labutti K."/>
            <person name="Lipzen A."/>
            <person name="Ng V."/>
            <person name="Riley R."/>
            <person name="Sandor L."/>
            <person name="Barry K."/>
            <person name="Martinez A.T."/>
            <person name="Xiao Y."/>
            <person name="Gibbons J.G."/>
            <person name="Terashima K."/>
            <person name="Grigoriev I.V."/>
            <person name="Hibbett D.S."/>
        </authorList>
    </citation>
    <scope>NUCLEOTIDE SEQUENCE</scope>
    <source>
        <strain evidence="1">TMI1499</strain>
    </source>
</reference>
<evidence type="ECO:0000313" key="2">
    <source>
        <dbReference type="Proteomes" id="UP001163835"/>
    </source>
</evidence>
<sequence length="181" mass="20277">MNPNFSSATTVSYAEDFLLARPLSSRTSKLASVLFHGKDPSTPSIQANTETAVFRLLQKTLEHHPEFGHSLTREEVEFKGHVLKGNSGEYRFDVTLKDSSGKEVACRGHVIYQMVSTTIMQIQQGSAVYRVSDFGYLSKIERPYVEVLGMSFPAFELNSEDVWQRDVIIVHLGLTVASFWG</sequence>
<evidence type="ECO:0000313" key="1">
    <source>
        <dbReference type="EMBL" id="KAJ3806680.1"/>
    </source>
</evidence>
<dbReference type="EMBL" id="MU795391">
    <property type="protein sequence ID" value="KAJ3806680.1"/>
    <property type="molecule type" value="Genomic_DNA"/>
</dbReference>
<dbReference type="Proteomes" id="UP001163835">
    <property type="component" value="Unassembled WGS sequence"/>
</dbReference>
<keyword evidence="2" id="KW-1185">Reference proteome</keyword>
<protein>
    <submittedName>
        <fullName evidence="1">Uncharacterized protein</fullName>
    </submittedName>
</protein>
<organism evidence="1 2">
    <name type="scientific">Lentinula aff. lateritia</name>
    <dbReference type="NCBI Taxonomy" id="2804960"/>
    <lineage>
        <taxon>Eukaryota</taxon>
        <taxon>Fungi</taxon>
        <taxon>Dikarya</taxon>
        <taxon>Basidiomycota</taxon>
        <taxon>Agaricomycotina</taxon>
        <taxon>Agaricomycetes</taxon>
        <taxon>Agaricomycetidae</taxon>
        <taxon>Agaricales</taxon>
        <taxon>Marasmiineae</taxon>
        <taxon>Omphalotaceae</taxon>
        <taxon>Lentinula</taxon>
    </lineage>
</organism>
<gene>
    <name evidence="1" type="ORF">F5876DRAFT_68744</name>
</gene>